<keyword evidence="3" id="KW-1185">Reference proteome</keyword>
<sequence length="359" mass="40684">MQVNSQGRSYRQGVGLSRDMKSLIIDELYRRGGDRLTQFVPVGSYTAVSNAIKVSLKTVKKVWLQYCNHYTLEGKKSGGDRRSKLKSEDLELIELMKKYKGSVSLKEIYSTMEELGNIQGDISISSISRALKSRMESGKTYTRKKITHVASQRFAYNNLLYTQIFMDYLSSKNPNSLKFFDEAGVKYPNVGMRLFGHAPKGERCVEVVKKCESPNATINMIVSLNGAEYYDIIDGASNTYEFLNFFGKASNAVNLQTLRPALEIGDILVMDNLSVHHYESGEVLEEYLQEMGVELLYTPVFSPDLNPIEHSFNKIKTVMNYELKEITSANMKLSAMLAIEKISHEDMVGFFKNTSYLFP</sequence>
<proteinExistence type="predicted"/>
<dbReference type="InterPro" id="IPR009057">
    <property type="entry name" value="Homeodomain-like_sf"/>
</dbReference>
<dbReference type="GO" id="GO:0003676">
    <property type="term" value="F:nucleic acid binding"/>
    <property type="evidence" value="ECO:0007669"/>
    <property type="project" value="InterPro"/>
</dbReference>
<reference evidence="2" key="1">
    <citation type="submission" date="2020-04" db="EMBL/GenBank/DDBJ databases">
        <authorList>
            <person name="Alioto T."/>
            <person name="Alioto T."/>
            <person name="Gomez Garrido J."/>
        </authorList>
    </citation>
    <scope>NUCLEOTIDE SEQUENCE</scope>
    <source>
        <strain evidence="2">A484AB</strain>
    </source>
</reference>
<dbReference type="InterPro" id="IPR038717">
    <property type="entry name" value="Tc1-like_DDE_dom"/>
</dbReference>
<protein>
    <submittedName>
        <fullName evidence="2">Ankyrin repeat domain-containing 34B</fullName>
    </submittedName>
</protein>
<accession>A0A7D9DJS8</accession>
<name>A0A7D9DJS8_PARCT</name>
<dbReference type="PANTHER" id="PTHR46564:SF1">
    <property type="entry name" value="TRANSPOSASE"/>
    <property type="match status" value="1"/>
</dbReference>
<dbReference type="Proteomes" id="UP001152795">
    <property type="component" value="Unassembled WGS sequence"/>
</dbReference>
<organism evidence="2 3">
    <name type="scientific">Paramuricea clavata</name>
    <name type="common">Red gorgonian</name>
    <name type="synonym">Violescent sea-whip</name>
    <dbReference type="NCBI Taxonomy" id="317549"/>
    <lineage>
        <taxon>Eukaryota</taxon>
        <taxon>Metazoa</taxon>
        <taxon>Cnidaria</taxon>
        <taxon>Anthozoa</taxon>
        <taxon>Octocorallia</taxon>
        <taxon>Malacalcyonacea</taxon>
        <taxon>Plexauridae</taxon>
        <taxon>Paramuricea</taxon>
    </lineage>
</organism>
<dbReference type="SUPFAM" id="SSF46689">
    <property type="entry name" value="Homeodomain-like"/>
    <property type="match status" value="1"/>
</dbReference>
<comment type="caution">
    <text evidence="2">The sequence shown here is derived from an EMBL/GenBank/DDBJ whole genome shotgun (WGS) entry which is preliminary data.</text>
</comment>
<dbReference type="PANTHER" id="PTHR46564">
    <property type="entry name" value="TRANSPOSASE"/>
    <property type="match status" value="1"/>
</dbReference>
<dbReference type="Gene3D" id="3.30.420.10">
    <property type="entry name" value="Ribonuclease H-like superfamily/Ribonuclease H"/>
    <property type="match status" value="1"/>
</dbReference>
<evidence type="ECO:0000259" key="1">
    <source>
        <dbReference type="Pfam" id="PF13358"/>
    </source>
</evidence>
<dbReference type="InterPro" id="IPR036397">
    <property type="entry name" value="RNaseH_sf"/>
</dbReference>
<dbReference type="EMBL" id="CACRXK020001025">
    <property type="protein sequence ID" value="CAB3986507.1"/>
    <property type="molecule type" value="Genomic_DNA"/>
</dbReference>
<dbReference type="AlphaFoldDB" id="A0A7D9DJS8"/>
<evidence type="ECO:0000313" key="2">
    <source>
        <dbReference type="EMBL" id="CAB3986507.1"/>
    </source>
</evidence>
<evidence type="ECO:0000313" key="3">
    <source>
        <dbReference type="Proteomes" id="UP001152795"/>
    </source>
</evidence>
<feature type="domain" description="Tc1-like transposase DDE" evidence="1">
    <location>
        <begin position="178"/>
        <end position="321"/>
    </location>
</feature>
<dbReference type="Pfam" id="PF13358">
    <property type="entry name" value="DDE_3"/>
    <property type="match status" value="1"/>
</dbReference>
<dbReference type="OrthoDB" id="2266637at2759"/>
<gene>
    <name evidence="2" type="ORF">PACLA_8A045895</name>
</gene>